<dbReference type="Proteomes" id="UP000604046">
    <property type="component" value="Unassembled WGS sequence"/>
</dbReference>
<reference evidence="2" key="1">
    <citation type="submission" date="2021-02" db="EMBL/GenBank/DDBJ databases">
        <authorList>
            <person name="Dougan E. K."/>
            <person name="Rhodes N."/>
            <person name="Thang M."/>
            <person name="Chan C."/>
        </authorList>
    </citation>
    <scope>NUCLEOTIDE SEQUENCE</scope>
</reference>
<evidence type="ECO:0000313" key="3">
    <source>
        <dbReference type="Proteomes" id="UP000604046"/>
    </source>
</evidence>
<dbReference type="EMBL" id="CAJNDS010001347">
    <property type="protein sequence ID" value="CAE7256233.1"/>
    <property type="molecule type" value="Genomic_DNA"/>
</dbReference>
<protein>
    <submittedName>
        <fullName evidence="2">Uncharacterized protein</fullName>
    </submittedName>
</protein>
<keyword evidence="3" id="KW-1185">Reference proteome</keyword>
<feature type="compositionally biased region" description="Low complexity" evidence="1">
    <location>
        <begin position="61"/>
        <end position="74"/>
    </location>
</feature>
<accession>A0A812M1R2</accession>
<gene>
    <name evidence="2" type="ORF">SNAT2548_LOCUS13128</name>
</gene>
<feature type="region of interest" description="Disordered" evidence="1">
    <location>
        <begin position="61"/>
        <end position="198"/>
    </location>
</feature>
<dbReference type="AlphaFoldDB" id="A0A812M1R2"/>
<feature type="compositionally biased region" description="Pro residues" evidence="1">
    <location>
        <begin position="185"/>
        <end position="198"/>
    </location>
</feature>
<comment type="caution">
    <text evidence="2">The sequence shown here is derived from an EMBL/GenBank/DDBJ whole genome shotgun (WGS) entry which is preliminary data.</text>
</comment>
<proteinExistence type="predicted"/>
<evidence type="ECO:0000256" key="1">
    <source>
        <dbReference type="SAM" id="MobiDB-lite"/>
    </source>
</evidence>
<name>A0A812M1R2_9DINO</name>
<evidence type="ECO:0000313" key="2">
    <source>
        <dbReference type="EMBL" id="CAE7256233.1"/>
    </source>
</evidence>
<dbReference type="OrthoDB" id="10543059at2759"/>
<sequence length="198" mass="20639">MAGGPHADTLAISGELGAMPDERLSCVAQASTMFYSMVTEFLAGSHPTLRIQVLSMMEKVPAPSETPATEPAPAYNLPPGYEDVAQPRPESRASLAEGRPIPSRPEGPRVAFAGSAPHSTRSLPSPGPCQSAQGATPQSTPSLPAADAAFLSRSQDHGPQPRELPSNRVHTSLPIFPPLATNPQQPQPQGPPQGPAYG</sequence>
<feature type="compositionally biased region" description="Polar residues" evidence="1">
    <location>
        <begin position="117"/>
        <end position="142"/>
    </location>
</feature>
<organism evidence="2 3">
    <name type="scientific">Symbiodinium natans</name>
    <dbReference type="NCBI Taxonomy" id="878477"/>
    <lineage>
        <taxon>Eukaryota</taxon>
        <taxon>Sar</taxon>
        <taxon>Alveolata</taxon>
        <taxon>Dinophyceae</taxon>
        <taxon>Suessiales</taxon>
        <taxon>Symbiodiniaceae</taxon>
        <taxon>Symbiodinium</taxon>
    </lineage>
</organism>